<evidence type="ECO:0000313" key="10">
    <source>
        <dbReference type="Proteomes" id="UP000199352"/>
    </source>
</evidence>
<comment type="similarity">
    <text evidence="2">Belongs to the ATP-dependent AMP-binding enzyme family.</text>
</comment>
<dbReference type="Pfam" id="PF23024">
    <property type="entry name" value="AMP-dom_DIP2-like"/>
    <property type="match status" value="1"/>
</dbReference>
<protein>
    <submittedName>
        <fullName evidence="9">Nonribosomal peptide synthetase protein BlmVI</fullName>
    </submittedName>
</protein>
<dbReference type="Pfam" id="PF00501">
    <property type="entry name" value="AMP-binding"/>
    <property type="match status" value="3"/>
</dbReference>
<evidence type="ECO:0000256" key="3">
    <source>
        <dbReference type="ARBA" id="ARBA00022450"/>
    </source>
</evidence>
<evidence type="ECO:0000256" key="5">
    <source>
        <dbReference type="ARBA" id="ARBA00022832"/>
    </source>
</evidence>
<reference evidence="10" key="1">
    <citation type="submission" date="2016-10" db="EMBL/GenBank/DDBJ databases">
        <authorList>
            <person name="Varghese N."/>
            <person name="Submissions S."/>
        </authorList>
    </citation>
    <scope>NUCLEOTIDE SEQUENCE [LARGE SCALE GENOMIC DNA]</scope>
    <source>
        <strain evidence="10">CGMCC 4.3525</strain>
    </source>
</reference>
<dbReference type="OrthoDB" id="3671040at2"/>
<dbReference type="Pfam" id="PF13193">
    <property type="entry name" value="AMP-binding_C"/>
    <property type="match status" value="2"/>
</dbReference>
<dbReference type="GO" id="GO:0043041">
    <property type="term" value="P:amino acid activation for nonribosomal peptide biosynthetic process"/>
    <property type="evidence" value="ECO:0007669"/>
    <property type="project" value="TreeGrafter"/>
</dbReference>
<dbReference type="RefSeq" id="WP_089960768.1">
    <property type="nucleotide sequence ID" value="NZ_FOFR01000029.1"/>
</dbReference>
<organism evidence="9 10">
    <name type="scientific">Lentzea xinjiangensis</name>
    <dbReference type="NCBI Taxonomy" id="402600"/>
    <lineage>
        <taxon>Bacteria</taxon>
        <taxon>Bacillati</taxon>
        <taxon>Actinomycetota</taxon>
        <taxon>Actinomycetes</taxon>
        <taxon>Pseudonocardiales</taxon>
        <taxon>Pseudonocardiaceae</taxon>
        <taxon>Lentzea</taxon>
    </lineage>
</organism>
<dbReference type="PROSITE" id="PS50075">
    <property type="entry name" value="CARRIER"/>
    <property type="match status" value="2"/>
</dbReference>
<evidence type="ECO:0000313" key="9">
    <source>
        <dbReference type="EMBL" id="SES27119.1"/>
    </source>
</evidence>
<dbReference type="NCBIfam" id="TIGR01733">
    <property type="entry name" value="AA-adenyl-dom"/>
    <property type="match status" value="2"/>
</dbReference>
<dbReference type="Pfam" id="PF00550">
    <property type="entry name" value="PP-binding"/>
    <property type="match status" value="2"/>
</dbReference>
<gene>
    <name evidence="9" type="ORF">SAMN05216188_12944</name>
</gene>
<dbReference type="GO" id="GO:0005737">
    <property type="term" value="C:cytoplasm"/>
    <property type="evidence" value="ECO:0007669"/>
    <property type="project" value="TreeGrafter"/>
</dbReference>
<dbReference type="SUPFAM" id="SSF56801">
    <property type="entry name" value="Acetyl-CoA synthetase-like"/>
    <property type="match status" value="3"/>
</dbReference>
<dbReference type="FunFam" id="3.40.50.12780:FF:000013">
    <property type="entry name" value="Long-chain-fatty-acid--AMP ligase FadD32"/>
    <property type="match status" value="1"/>
</dbReference>
<name>A0A1H9W008_9PSEU</name>
<dbReference type="PANTHER" id="PTHR45527:SF1">
    <property type="entry name" value="FATTY ACID SYNTHASE"/>
    <property type="match status" value="1"/>
</dbReference>
<dbReference type="InterPro" id="IPR023213">
    <property type="entry name" value="CAT-like_dom_sf"/>
</dbReference>
<dbReference type="InterPro" id="IPR009081">
    <property type="entry name" value="PP-bd_ACP"/>
</dbReference>
<keyword evidence="10" id="KW-1185">Reference proteome</keyword>
<sequence length="2703" mass="289254">MSTQTGASRASGHADHRHDTIVDIARRHAGTNPGRPAYLFLADGVTESTSHDFNGIDRRARAVAAELAARGCRGERVLIAYPSSMEYVESFLGCLYAGAVAVPCDSGRGGAGAERLAAIRTDATPVLVLCDPANSAESLAGLPRLHVRDVPDSAAGEWEHPGAGQDAVAFLQYTSGSTRTPSGVLVTHANILANEHAIQVACGNDRDANFVGWLPLFHDMGLIANVLQPLYLGSRSVLMPPEAFLRSPLAWLRAVERYSARVSGGPNFAYELCLARISERDRAELDLSGWAVAYNGAEPVRHETLRRFTEGFRSAGFAPTAHFPCYGLAEATLIVASTPATEAPTTVRADPAALRRGELTPVAANEPGTTLVSCGDAVPGTEVEIVDPATLTPVPAGRIGEVWLRGASIAAGYWNRPEETAKTFGARLANMPGRSHLRTGDLGVLLDGGLYITGRSKDVIVIRGENHLPQDLEHTAERAEPALRPSCGAAISVDVDSVESVVLCYELASPKTEHDLDAIAARVRQAIADRHGVETRHVVFVAKGGIPKTTSGKVRRQRCRELYLNGELRVLGVVSTSRATVPDLPDRAEIAALEPGARGPALASAIGRTAAALAGAAEESPRLGEPLMRLGLDSLSAVELRHLVQRRYGVDLGATTLADQASPDDIAAMILAAEETGTVFEPHDVSPEHGLLPLSEGQQALWFEHELDPHGAAYVLSRVLRIDGPLDVAVLGRALDALVARHPALRTSFPVEQGRPWCRVDRTGPGLRVVDATADTDDELAARLLELAERPFDLTEAPPFAATLVRRDERTHLLVLAAHHLVMDLWSFLVVLDELRASYEAGTTPRKPVSNPHAVVLAEATAYLQSPSHAWDRDFWHRTLAEAPPDLELPTDRPRPQHRDFRGATEEFRLPAELVRDLRAFARQRSCTLFTVLLTAYRALLHRYTGQTDLVLGTLLAGRDSAALADAVGYFVRAVPLRSRCSGETSFDALLADSGELLRDTTGHGRYPFRRMIAELAPERDADRATLVQSQFVLQQEYGERRGGTFALAQGSADRVGFGAATATPVGVARRWSQLDLSLSMAQLGDELTGCWEYRTALFDRTTVAGMSAHLTELLRALVTDPAQPVDAIPLRDNGTVAEAGPSRDWQDLGGLHRLTAEAARTHPDVTAVVAADGTLSHSALHRAATGIAAELRALGALPGEPVAVLHERGVALPIAYLAVLHAGCAVLPLDPDDPARRHAVMLEDSGTRFLLTGNDVPGEEGVALPVRRLDTTALARRSGGGYSAPVHPEQPAYLLYTSGSTGAPKGVLVPHRGIVNRLRWMQEHFRLAPGERVLHKTPVSFDVSWWELCWPLIAGGTVVLAPPGLHRDPRGLAALITRAAISTTHFVPSMLTPFLAEAARLGTVASPLRRVLCSGETLPSATRDRFFELFSAELHNLYGPTEASVDVTAWDCAPTEDGPVPIGLPISNTSVQVLDRRLRPVPRPIAGELFLGGTGLATCYVADLAKTAAAFLPDPGGTGGRLYRTGDRARRRPDGALVFLGRTDQQVKLGGQRVELGEVAEALRAQPGVTDAAAVVRDGRLIGYVCGPDAPAPAELRERLRRLVPSRSVPARIVPIEALPITRSGKLDHRALPVPEADPEQRTSPPRTRTERRLAELWSAHLGRSEIDVDTGFFTLGGDSILAIAIAATAREAGAGFTVAELMAYPTVASLAAHLDNRPGTAEAEDTTLAPFALCPELAGRSGLTDAYPVSMAQRALLAHGDNDPAYEVYVTSVAVAATLVSSALAQAVRLVLARHPYLRSSFDLTSQAEPVQLVWGDVPRLPLEVVDLSVHQAREERFSAWMAAERKRHFDLDHGPLVRFTAHDLGAGFRLTVSSFALDGWCTALVLTEVLHAYRAAVRGETWRPVPLRTGYADFVALERAAMRSPEDHAFWAAELHSAEPSTLPQRSIKPAPRPALQQRTVLEVDDGVRDALSALGGELGVGLKHVLLGVHLRVVRALTGAEDTITGLETNGRPERRDGDRVVGVFNNILPLRVTVFSDASWADLARSAYAAEGRISPHRRYPLVALNREFGAGALFDTLFVFTHFHLYREVSTVDGLRISDLQAPDQTYVPLTAHFNIDAGSGRLRLLLEADPAKVPAEQVQEVGKLFVTALEAAARRPHGASSDWEGKTRTPVEAAPEPAPELAVHELVEAAVRRGPARTALVEGRKHLSYRGLWTASAKLAEALQAFSVGPDTVVGLWAERSVDYVVALLAVLRAGAAHLSIDPETPPERVAAVLAEAGAALVVLPEGVSVPEGVAPEAVLRTSATSGSGLRRPRLRGTNLVCVLATSGSTGQPKLVGVHHQGLVNYLRWCAPAYGITEKTFAPVHSSPAFDLTVTSLLAPLTAGGTAHLLPGTDVTNLSTALAGGHHTLVKITPSHLVAVAGHLSARRRVLSGLTVVVGGEQLDGRQVAAARSVMPDALLFNEYGPTETVVGCSVHEVGVPGDGPVPIGVPIAGTSATILDAPDGPRGELAVGGPGVTRGYLGQPAATAAVFVPDPDRSGDRRYRTGDLVHQLPGGTLVFRGRADRQVKLRGYRVDLGEIEHALTSHPAVTGAAVVLGDTLAGTPRLIACWCGTAAVPELRDWLRRRLPARLVPAELRWLAALPLTANGKVDHAALTARPERRDRLMDRIELLTDEEAARLLRMARTRPEKPGGSR</sequence>
<dbReference type="SUPFAM" id="SSF52777">
    <property type="entry name" value="CoA-dependent acyltransferases"/>
    <property type="match status" value="4"/>
</dbReference>
<keyword evidence="4" id="KW-0597">Phosphoprotein</keyword>
<dbReference type="GO" id="GO:0044550">
    <property type="term" value="P:secondary metabolite biosynthetic process"/>
    <property type="evidence" value="ECO:0007669"/>
    <property type="project" value="TreeGrafter"/>
</dbReference>
<feature type="region of interest" description="Disordered" evidence="7">
    <location>
        <begin position="2163"/>
        <end position="2183"/>
    </location>
</feature>
<feature type="region of interest" description="Disordered" evidence="7">
    <location>
        <begin position="1628"/>
        <end position="1651"/>
    </location>
</feature>
<keyword evidence="3" id="KW-0596">Phosphopantetheine</keyword>
<keyword evidence="5" id="KW-0276">Fatty acid metabolism</keyword>
<dbReference type="CDD" id="cd05931">
    <property type="entry name" value="FAAL"/>
    <property type="match status" value="1"/>
</dbReference>
<evidence type="ECO:0000256" key="1">
    <source>
        <dbReference type="ARBA" id="ARBA00001957"/>
    </source>
</evidence>
<dbReference type="PANTHER" id="PTHR45527">
    <property type="entry name" value="NONRIBOSOMAL PEPTIDE SYNTHETASE"/>
    <property type="match status" value="1"/>
</dbReference>
<evidence type="ECO:0000256" key="7">
    <source>
        <dbReference type="SAM" id="MobiDB-lite"/>
    </source>
</evidence>
<dbReference type="InterPro" id="IPR042099">
    <property type="entry name" value="ANL_N_sf"/>
</dbReference>
<proteinExistence type="inferred from homology"/>
<dbReference type="InterPro" id="IPR001242">
    <property type="entry name" value="Condensation_dom"/>
</dbReference>
<accession>A0A1H9W008</accession>
<dbReference type="Gene3D" id="1.10.1200.10">
    <property type="entry name" value="ACP-like"/>
    <property type="match status" value="2"/>
</dbReference>
<dbReference type="Proteomes" id="UP000199352">
    <property type="component" value="Unassembled WGS sequence"/>
</dbReference>
<keyword evidence="6" id="KW-0443">Lipid metabolism</keyword>
<feature type="domain" description="Carrier" evidence="8">
    <location>
        <begin position="600"/>
        <end position="674"/>
    </location>
</feature>
<evidence type="ECO:0000256" key="4">
    <source>
        <dbReference type="ARBA" id="ARBA00022553"/>
    </source>
</evidence>
<dbReference type="GO" id="GO:0006631">
    <property type="term" value="P:fatty acid metabolic process"/>
    <property type="evidence" value="ECO:0007669"/>
    <property type="project" value="UniProtKB-KW"/>
</dbReference>
<dbReference type="CDD" id="cd19531">
    <property type="entry name" value="LCL_NRPS-like"/>
    <property type="match status" value="1"/>
</dbReference>
<dbReference type="InterPro" id="IPR045851">
    <property type="entry name" value="AMP-bd_C_sf"/>
</dbReference>
<dbReference type="Pfam" id="PF00668">
    <property type="entry name" value="Condensation"/>
    <property type="match status" value="2"/>
</dbReference>
<dbReference type="Gene3D" id="3.30.300.30">
    <property type="match status" value="3"/>
</dbReference>
<dbReference type="InterPro" id="IPR036736">
    <property type="entry name" value="ACP-like_sf"/>
</dbReference>
<dbReference type="GO" id="GO:0031177">
    <property type="term" value="F:phosphopantetheine binding"/>
    <property type="evidence" value="ECO:0007669"/>
    <property type="project" value="InterPro"/>
</dbReference>
<dbReference type="GO" id="GO:0008610">
    <property type="term" value="P:lipid biosynthetic process"/>
    <property type="evidence" value="ECO:0007669"/>
    <property type="project" value="InterPro"/>
</dbReference>
<dbReference type="FunFam" id="3.40.50.980:FF:000002">
    <property type="entry name" value="Enterobactin synthetase component F"/>
    <property type="match status" value="1"/>
</dbReference>
<dbReference type="GO" id="GO:0003824">
    <property type="term" value="F:catalytic activity"/>
    <property type="evidence" value="ECO:0007669"/>
    <property type="project" value="InterPro"/>
</dbReference>
<dbReference type="InterPro" id="IPR025110">
    <property type="entry name" value="AMP-bd_C"/>
</dbReference>
<dbReference type="PROSITE" id="PS00012">
    <property type="entry name" value="PHOSPHOPANTETHEINE"/>
    <property type="match status" value="2"/>
</dbReference>
<dbReference type="GO" id="GO:0071766">
    <property type="term" value="P:Actinobacterium-type cell wall biogenesis"/>
    <property type="evidence" value="ECO:0007669"/>
    <property type="project" value="UniProtKB-ARBA"/>
</dbReference>
<evidence type="ECO:0000259" key="8">
    <source>
        <dbReference type="PROSITE" id="PS50075"/>
    </source>
</evidence>
<evidence type="ECO:0000256" key="6">
    <source>
        <dbReference type="ARBA" id="ARBA00023098"/>
    </source>
</evidence>
<feature type="domain" description="Carrier" evidence="8">
    <location>
        <begin position="1646"/>
        <end position="1720"/>
    </location>
</feature>
<dbReference type="InterPro" id="IPR006162">
    <property type="entry name" value="Ppantetheine_attach_site"/>
</dbReference>
<evidence type="ECO:0000256" key="2">
    <source>
        <dbReference type="ARBA" id="ARBA00006432"/>
    </source>
</evidence>
<dbReference type="InterPro" id="IPR000873">
    <property type="entry name" value="AMP-dep_synth/lig_dom"/>
</dbReference>
<dbReference type="InterPro" id="IPR040097">
    <property type="entry name" value="FAAL/FAAC"/>
</dbReference>
<dbReference type="Gene3D" id="3.40.50.12780">
    <property type="entry name" value="N-terminal domain of ligase-like"/>
    <property type="match status" value="3"/>
</dbReference>
<dbReference type="STRING" id="402600.SAMN05216188_12944"/>
<dbReference type="CDD" id="cd05930">
    <property type="entry name" value="A_NRPS"/>
    <property type="match status" value="1"/>
</dbReference>
<dbReference type="Gene3D" id="3.30.559.10">
    <property type="entry name" value="Chloramphenicol acetyltransferase-like domain"/>
    <property type="match status" value="2"/>
</dbReference>
<dbReference type="InterPro" id="IPR010071">
    <property type="entry name" value="AA_adenyl_dom"/>
</dbReference>
<dbReference type="SUPFAM" id="SSF47336">
    <property type="entry name" value="ACP-like"/>
    <property type="match status" value="2"/>
</dbReference>
<dbReference type="EMBL" id="FOFR01000029">
    <property type="protein sequence ID" value="SES27119.1"/>
    <property type="molecule type" value="Genomic_DNA"/>
</dbReference>
<dbReference type="Gene3D" id="3.30.559.30">
    <property type="entry name" value="Nonribosomal peptide synthetase, condensation domain"/>
    <property type="match status" value="2"/>
</dbReference>
<comment type="cofactor">
    <cofactor evidence="1">
        <name>pantetheine 4'-phosphate</name>
        <dbReference type="ChEBI" id="CHEBI:47942"/>
    </cofactor>
</comment>
<dbReference type="InterPro" id="IPR020806">
    <property type="entry name" value="PKS_PP-bd"/>
</dbReference>
<dbReference type="InterPro" id="IPR020845">
    <property type="entry name" value="AMP-binding_CS"/>
</dbReference>
<dbReference type="SMART" id="SM00823">
    <property type="entry name" value="PKS_PP"/>
    <property type="match status" value="2"/>
</dbReference>
<dbReference type="PROSITE" id="PS00455">
    <property type="entry name" value="AMP_BINDING"/>
    <property type="match status" value="2"/>
</dbReference>